<dbReference type="InterPro" id="IPR012865">
    <property type="entry name" value="DUF1642"/>
</dbReference>
<sequence>MNGYHIEKEKRYLVKAKGVYLNSCLIFDKGNKKWFFSSIYELDHQRGHHTRKELEEAGFEEVFNSPLFEVEEVD</sequence>
<protein>
    <submittedName>
        <fullName evidence="1">Uncharacterized protein</fullName>
    </submittedName>
</protein>
<dbReference type="EMBL" id="BK015747">
    <property type="protein sequence ID" value="DAE23129.1"/>
    <property type="molecule type" value="Genomic_DNA"/>
</dbReference>
<proteinExistence type="predicted"/>
<evidence type="ECO:0000313" key="1">
    <source>
        <dbReference type="EMBL" id="DAE23129.1"/>
    </source>
</evidence>
<accession>A0A8S5QWE1</accession>
<dbReference type="Pfam" id="PF07852">
    <property type="entry name" value="DUF1642"/>
    <property type="match status" value="1"/>
</dbReference>
<name>A0A8S5QWE1_9CAUD</name>
<organism evidence="1">
    <name type="scientific">Siphoviridae sp. ctt0Q14</name>
    <dbReference type="NCBI Taxonomy" id="2826489"/>
    <lineage>
        <taxon>Viruses</taxon>
        <taxon>Duplodnaviria</taxon>
        <taxon>Heunggongvirae</taxon>
        <taxon>Uroviricota</taxon>
        <taxon>Caudoviricetes</taxon>
    </lineage>
</organism>
<reference evidence="1" key="1">
    <citation type="journal article" date="2021" name="Proc. Natl. Acad. Sci. U.S.A.">
        <title>A Catalog of Tens of Thousands of Viruses from Human Metagenomes Reveals Hidden Associations with Chronic Diseases.</title>
        <authorList>
            <person name="Tisza M.J."/>
            <person name="Buck C.B."/>
        </authorList>
    </citation>
    <scope>NUCLEOTIDE SEQUENCE</scope>
    <source>
        <strain evidence="1">Ctt0Q14</strain>
    </source>
</reference>